<dbReference type="GO" id="GO:0005736">
    <property type="term" value="C:RNA polymerase I complex"/>
    <property type="evidence" value="ECO:0007669"/>
    <property type="project" value="TreeGrafter"/>
</dbReference>
<evidence type="ECO:0000313" key="5">
    <source>
        <dbReference type="EMBL" id="ELA42866.1"/>
    </source>
</evidence>
<dbReference type="HOGENOM" id="CLU_090381_4_2_1"/>
<dbReference type="InterPro" id="IPR036603">
    <property type="entry name" value="RBP11-like"/>
</dbReference>
<comment type="similarity">
    <text evidence="3">Belongs to the archaeal Rpo11/eukaryotic RPB11/RPC19 RNA polymerase subunit family.</text>
</comment>
<dbReference type="GO" id="GO:0006362">
    <property type="term" value="P:transcription elongation by RNA polymerase I"/>
    <property type="evidence" value="ECO:0007669"/>
    <property type="project" value="TreeGrafter"/>
</dbReference>
<dbReference type="Gene3D" id="3.30.1360.10">
    <property type="entry name" value="RNA polymerase, RBP11-like subunit"/>
    <property type="match status" value="1"/>
</dbReference>
<name>L2GPU8_VITCO</name>
<dbReference type="OrthoDB" id="510325at2759"/>
<dbReference type="Proteomes" id="UP000011082">
    <property type="component" value="Unassembled WGS sequence"/>
</dbReference>
<dbReference type="EMBL" id="JH370130">
    <property type="protein sequence ID" value="ELA42866.1"/>
    <property type="molecule type" value="Genomic_DNA"/>
</dbReference>
<dbReference type="GeneID" id="19880899"/>
<dbReference type="STRING" id="993615.L2GPU8"/>
<evidence type="ECO:0000256" key="3">
    <source>
        <dbReference type="ARBA" id="ARBA00025751"/>
    </source>
</evidence>
<dbReference type="GO" id="GO:0005666">
    <property type="term" value="C:RNA polymerase III complex"/>
    <property type="evidence" value="ECO:0007669"/>
    <property type="project" value="TreeGrafter"/>
</dbReference>
<dbReference type="GO" id="GO:0006383">
    <property type="term" value="P:transcription by RNA polymerase III"/>
    <property type="evidence" value="ECO:0007669"/>
    <property type="project" value="TreeGrafter"/>
</dbReference>
<reference evidence="6" key="1">
    <citation type="submission" date="2011-05" db="EMBL/GenBank/DDBJ databases">
        <title>The genome sequence of Vittaforma corneae strain ATCC 50505.</title>
        <authorList>
            <consortium name="The Broad Institute Genome Sequencing Platform"/>
            <person name="Cuomo C."/>
            <person name="Didier E."/>
            <person name="Bowers L."/>
            <person name="Young S.K."/>
            <person name="Zeng Q."/>
            <person name="Gargeya S."/>
            <person name="Fitzgerald M."/>
            <person name="Haas B."/>
            <person name="Abouelleil A."/>
            <person name="Alvarado L."/>
            <person name="Arachchi H.M."/>
            <person name="Berlin A."/>
            <person name="Chapman S.B."/>
            <person name="Gearin G."/>
            <person name="Goldberg J."/>
            <person name="Griggs A."/>
            <person name="Gujja S."/>
            <person name="Hansen M."/>
            <person name="Heiman D."/>
            <person name="Howarth C."/>
            <person name="Larimer J."/>
            <person name="Lui A."/>
            <person name="MacDonald P.J.P."/>
            <person name="McCowen C."/>
            <person name="Montmayeur A."/>
            <person name="Murphy C."/>
            <person name="Neiman D."/>
            <person name="Pearson M."/>
            <person name="Priest M."/>
            <person name="Roberts A."/>
            <person name="Saif S."/>
            <person name="Shea T."/>
            <person name="Sisk P."/>
            <person name="Stolte C."/>
            <person name="Sykes S."/>
            <person name="Wortman J."/>
            <person name="Nusbaum C."/>
            <person name="Birren B."/>
        </authorList>
    </citation>
    <scope>NUCLEOTIDE SEQUENCE [LARGE SCALE GENOMIC DNA]</scope>
    <source>
        <strain evidence="6">ATCC 50505</strain>
    </source>
</reference>
<evidence type="ECO:0000313" key="6">
    <source>
        <dbReference type="Proteomes" id="UP000011082"/>
    </source>
</evidence>
<dbReference type="VEuPathDB" id="MicrosporidiaDB:VICG_00181"/>
<sequence>MEDASKKIAVIDELSIQIYDEDHTMLNPLRWVISNNWVGDAVEFCGYTIPHPSERISHLNVQLEDRNAQSPKNVLKKVYEGLECIEVIAAKLLESIKEVEGSI</sequence>
<dbReference type="PANTHER" id="PTHR13946">
    <property type="entry name" value="DNA-DIRECTED RNA POLYMERASE I,II,III"/>
    <property type="match status" value="1"/>
</dbReference>
<gene>
    <name evidence="5" type="ORF">VICG_00181</name>
</gene>
<evidence type="ECO:0000259" key="4">
    <source>
        <dbReference type="Pfam" id="PF13656"/>
    </source>
</evidence>
<dbReference type="Pfam" id="PF13656">
    <property type="entry name" value="RNA_pol_L_2"/>
    <property type="match status" value="1"/>
</dbReference>
<dbReference type="GO" id="GO:0003899">
    <property type="term" value="F:DNA-directed RNA polymerase activity"/>
    <property type="evidence" value="ECO:0007669"/>
    <property type="project" value="TreeGrafter"/>
</dbReference>
<dbReference type="OMA" id="KEDHTIM"/>
<dbReference type="FunCoup" id="L2GPU8">
    <property type="interactions" value="82"/>
</dbReference>
<proteinExistence type="inferred from homology"/>
<protein>
    <recommendedName>
        <fullName evidence="4">DNA-directed RNA polymerase RBP11-like dimerisation domain-containing protein</fullName>
    </recommendedName>
</protein>
<feature type="domain" description="DNA-directed RNA polymerase RBP11-like dimerisation" evidence="4">
    <location>
        <begin position="14"/>
        <end position="83"/>
    </location>
</feature>
<keyword evidence="2" id="KW-0804">Transcription</keyword>
<keyword evidence="1" id="KW-0240">DNA-directed RNA polymerase</keyword>
<dbReference type="GO" id="GO:0046983">
    <property type="term" value="F:protein dimerization activity"/>
    <property type="evidence" value="ECO:0007669"/>
    <property type="project" value="InterPro"/>
</dbReference>
<evidence type="ECO:0000256" key="2">
    <source>
        <dbReference type="ARBA" id="ARBA00023163"/>
    </source>
</evidence>
<dbReference type="PANTHER" id="PTHR13946:SF28">
    <property type="entry name" value="DNA-DIRECTED RNA POLYMERASES I AND III SUBUNIT RPAC2"/>
    <property type="match status" value="1"/>
</dbReference>
<dbReference type="RefSeq" id="XP_007603634.1">
    <property type="nucleotide sequence ID" value="XM_007603572.1"/>
</dbReference>
<evidence type="ECO:0000256" key="1">
    <source>
        <dbReference type="ARBA" id="ARBA00022478"/>
    </source>
</evidence>
<dbReference type="SUPFAM" id="SSF55257">
    <property type="entry name" value="RBP11-like subunits of RNA polymerase"/>
    <property type="match status" value="1"/>
</dbReference>
<keyword evidence="6" id="KW-1185">Reference proteome</keyword>
<dbReference type="GO" id="GO:0055029">
    <property type="term" value="C:nuclear DNA-directed RNA polymerase complex"/>
    <property type="evidence" value="ECO:0007669"/>
    <property type="project" value="UniProtKB-ARBA"/>
</dbReference>
<dbReference type="AlphaFoldDB" id="L2GPU8"/>
<dbReference type="InterPro" id="IPR009025">
    <property type="entry name" value="RBP11-like_dimer"/>
</dbReference>
<dbReference type="InParanoid" id="L2GPU8"/>
<organism evidence="5 6">
    <name type="scientific">Vittaforma corneae (strain ATCC 50505)</name>
    <name type="common">Microsporidian parasite</name>
    <name type="synonym">Nosema corneum</name>
    <dbReference type="NCBI Taxonomy" id="993615"/>
    <lineage>
        <taxon>Eukaryota</taxon>
        <taxon>Fungi</taxon>
        <taxon>Fungi incertae sedis</taxon>
        <taxon>Microsporidia</taxon>
        <taxon>Nosematidae</taxon>
        <taxon>Vittaforma</taxon>
    </lineage>
</organism>
<accession>L2GPU8</accession>